<name>A0ABW4EKU5_9RHOB</name>
<comment type="caution">
    <text evidence="1">The sequence shown here is derived from an EMBL/GenBank/DDBJ whole genome shotgun (WGS) entry which is preliminary data.</text>
</comment>
<reference evidence="2" key="1">
    <citation type="journal article" date="2019" name="Int. J. Syst. Evol. Microbiol.">
        <title>The Global Catalogue of Microorganisms (GCM) 10K type strain sequencing project: providing services to taxonomists for standard genome sequencing and annotation.</title>
        <authorList>
            <consortium name="The Broad Institute Genomics Platform"/>
            <consortium name="The Broad Institute Genome Sequencing Center for Infectious Disease"/>
            <person name="Wu L."/>
            <person name="Ma J."/>
        </authorList>
    </citation>
    <scope>NUCLEOTIDE SEQUENCE [LARGE SCALE GENOMIC DNA]</scope>
    <source>
        <strain evidence="2">CGMCC 1.12477</strain>
    </source>
</reference>
<accession>A0ABW4EKU5</accession>
<sequence length="88" mass="9734">MFLPKTLFFSIPAQYASNRTWFQRESTMNISTGANPVAGRIRKIASKMATLTGAVKNALAQAVLPHRCHVLVPVRADTRRVGPVRNKT</sequence>
<protein>
    <submittedName>
        <fullName evidence="1">Uncharacterized protein</fullName>
    </submittedName>
</protein>
<proteinExistence type="predicted"/>
<dbReference type="Proteomes" id="UP001597186">
    <property type="component" value="Unassembled WGS sequence"/>
</dbReference>
<gene>
    <name evidence="1" type="ORF">ACFTOW_17075</name>
</gene>
<evidence type="ECO:0000313" key="1">
    <source>
        <dbReference type="EMBL" id="MFD1511097.1"/>
    </source>
</evidence>
<organism evidence="1 2">
    <name type="scientific">Lacimonas salitolerans</name>
    <dbReference type="NCBI Taxonomy" id="1323750"/>
    <lineage>
        <taxon>Bacteria</taxon>
        <taxon>Pseudomonadati</taxon>
        <taxon>Pseudomonadota</taxon>
        <taxon>Alphaproteobacteria</taxon>
        <taxon>Rhodobacterales</taxon>
        <taxon>Paracoccaceae</taxon>
        <taxon>Lacimonas</taxon>
    </lineage>
</organism>
<dbReference type="EMBL" id="JBHUDD010000152">
    <property type="protein sequence ID" value="MFD1511097.1"/>
    <property type="molecule type" value="Genomic_DNA"/>
</dbReference>
<evidence type="ECO:0000313" key="2">
    <source>
        <dbReference type="Proteomes" id="UP001597186"/>
    </source>
</evidence>
<keyword evidence="2" id="KW-1185">Reference proteome</keyword>
<dbReference type="RefSeq" id="WP_379917944.1">
    <property type="nucleotide sequence ID" value="NZ_JBHUDD010000152.1"/>
</dbReference>